<reference evidence="1 2" key="1">
    <citation type="submission" date="2024-06" db="EMBL/GenBank/DDBJ databases">
        <authorList>
            <person name="Steensen K."/>
            <person name="Seneca J."/>
            <person name="Bartlau N."/>
            <person name="Yu A.X."/>
            <person name="Polz M.F."/>
        </authorList>
    </citation>
    <scope>NUCLEOTIDE SEQUENCE [LARGE SCALE GENOMIC DNA]</scope>
    <source>
        <strain evidence="1 2">1F146</strain>
    </source>
</reference>
<dbReference type="InterPro" id="IPR023214">
    <property type="entry name" value="HAD_sf"/>
</dbReference>
<dbReference type="NCBIfam" id="TIGR01509">
    <property type="entry name" value="HAD-SF-IA-v3"/>
    <property type="match status" value="1"/>
</dbReference>
<sequence length="224" mass="24316">MINIPFKGLLFDLDGTLVDSIPAVIRSWSTWATMKDLDPSYVLSKIHGRPARESITELLKDATSDEVEQEFKWLERQESIDTEGTVALPGSIALLESLIEHNVPWAIVTSGTVPVATARIKAAKLPFPPILITPEKTTNGKPHPEPFLKGAEEIGVPIEQCICFEDTQAGLSSAKSAGAQAIGVLSHASKSELPNADHHINQHCQLTFTTPDEAGYVLKLPECT</sequence>
<dbReference type="InterPro" id="IPR041492">
    <property type="entry name" value="HAD_2"/>
</dbReference>
<name>A0ABV4MJT3_9VIBR</name>
<proteinExistence type="predicted"/>
<dbReference type="PANTHER" id="PTHR43481:SF4">
    <property type="entry name" value="GLYCEROL-1-PHOSPHATE PHOSPHOHYDROLASE 1-RELATED"/>
    <property type="match status" value="1"/>
</dbReference>
<dbReference type="RefSeq" id="WP_371719259.1">
    <property type="nucleotide sequence ID" value="NZ_JBGOOF010000020.1"/>
</dbReference>
<organism evidence="1 2">
    <name type="scientific">Vibrio bivalvicida</name>
    <dbReference type="NCBI Taxonomy" id="1276888"/>
    <lineage>
        <taxon>Bacteria</taxon>
        <taxon>Pseudomonadati</taxon>
        <taxon>Pseudomonadota</taxon>
        <taxon>Gammaproteobacteria</taxon>
        <taxon>Vibrionales</taxon>
        <taxon>Vibrionaceae</taxon>
        <taxon>Vibrio</taxon>
        <taxon>Vibrio oreintalis group</taxon>
    </lineage>
</organism>
<accession>A0ABV4MJT3</accession>
<protein>
    <submittedName>
        <fullName evidence="1">HAD-IA family hydrolase</fullName>
    </submittedName>
</protein>
<dbReference type="Pfam" id="PF13419">
    <property type="entry name" value="HAD_2"/>
    <property type="match status" value="1"/>
</dbReference>
<dbReference type="SFLD" id="SFLDG01129">
    <property type="entry name" value="C1.5:_HAD__Beta-PGM__Phosphata"/>
    <property type="match status" value="1"/>
</dbReference>
<dbReference type="SFLD" id="SFLDS00003">
    <property type="entry name" value="Haloacid_Dehalogenase"/>
    <property type="match status" value="1"/>
</dbReference>
<dbReference type="GO" id="GO:0016787">
    <property type="term" value="F:hydrolase activity"/>
    <property type="evidence" value="ECO:0007669"/>
    <property type="project" value="UniProtKB-KW"/>
</dbReference>
<dbReference type="Proteomes" id="UP001569151">
    <property type="component" value="Unassembled WGS sequence"/>
</dbReference>
<dbReference type="Gene3D" id="3.40.50.1000">
    <property type="entry name" value="HAD superfamily/HAD-like"/>
    <property type="match status" value="1"/>
</dbReference>
<dbReference type="InterPro" id="IPR051806">
    <property type="entry name" value="HAD-like_SPP"/>
</dbReference>
<evidence type="ECO:0000313" key="1">
    <source>
        <dbReference type="EMBL" id="MEZ8209831.1"/>
    </source>
</evidence>
<keyword evidence="2" id="KW-1185">Reference proteome</keyword>
<dbReference type="InterPro" id="IPR036412">
    <property type="entry name" value="HAD-like_sf"/>
</dbReference>
<dbReference type="InterPro" id="IPR023198">
    <property type="entry name" value="PGP-like_dom2"/>
</dbReference>
<dbReference type="SUPFAM" id="SSF56784">
    <property type="entry name" value="HAD-like"/>
    <property type="match status" value="1"/>
</dbReference>
<dbReference type="Gene3D" id="1.10.150.240">
    <property type="entry name" value="Putative phosphatase, domain 2"/>
    <property type="match status" value="1"/>
</dbReference>
<dbReference type="EMBL" id="JBGOOS010000019">
    <property type="protein sequence ID" value="MEZ8209831.1"/>
    <property type="molecule type" value="Genomic_DNA"/>
</dbReference>
<comment type="caution">
    <text evidence="1">The sequence shown here is derived from an EMBL/GenBank/DDBJ whole genome shotgun (WGS) entry which is preliminary data.</text>
</comment>
<gene>
    <name evidence="1" type="ORF">ACED39_13670</name>
</gene>
<dbReference type="PANTHER" id="PTHR43481">
    <property type="entry name" value="FRUCTOSE-1-PHOSPHATE PHOSPHATASE"/>
    <property type="match status" value="1"/>
</dbReference>
<dbReference type="InterPro" id="IPR006439">
    <property type="entry name" value="HAD-SF_hydro_IA"/>
</dbReference>
<keyword evidence="1" id="KW-0378">Hydrolase</keyword>
<evidence type="ECO:0000313" key="2">
    <source>
        <dbReference type="Proteomes" id="UP001569151"/>
    </source>
</evidence>